<dbReference type="PANTHER" id="PTHR28597">
    <property type="entry name" value="VOLTAGE-DEPENDENT CALCIUM CHANNEL BETA SUBUNIT-ASSOCIATED REGULATORY PROTEIN"/>
    <property type="match status" value="1"/>
</dbReference>
<dbReference type="STRING" id="10181.G5AZL2"/>
<gene>
    <name evidence="2" type="ORF">GW7_17060</name>
</gene>
<dbReference type="InParanoid" id="G5AZL2"/>
<dbReference type="eggNOG" id="ENOG502QQ2E">
    <property type="taxonomic scope" value="Eukaryota"/>
</dbReference>
<accession>G5AZL2</accession>
<dbReference type="GO" id="GO:0030141">
    <property type="term" value="C:secretory granule"/>
    <property type="evidence" value="ECO:0007669"/>
    <property type="project" value="TreeGrafter"/>
</dbReference>
<evidence type="ECO:0000313" key="3">
    <source>
        <dbReference type="Proteomes" id="UP000006813"/>
    </source>
</evidence>
<dbReference type="InterPro" id="IPR037658">
    <property type="entry name" value="CBARP"/>
</dbReference>
<reference evidence="2 3" key="1">
    <citation type="journal article" date="2011" name="Nature">
        <title>Genome sequencing reveals insights into physiology and longevity of the naked mole rat.</title>
        <authorList>
            <person name="Kim E.B."/>
            <person name="Fang X."/>
            <person name="Fushan A.A."/>
            <person name="Huang Z."/>
            <person name="Lobanov A.V."/>
            <person name="Han L."/>
            <person name="Marino S.M."/>
            <person name="Sun X."/>
            <person name="Turanov A.A."/>
            <person name="Yang P."/>
            <person name="Yim S.H."/>
            <person name="Zhao X."/>
            <person name="Kasaikina M.V."/>
            <person name="Stoletzki N."/>
            <person name="Peng C."/>
            <person name="Polak P."/>
            <person name="Xiong Z."/>
            <person name="Kiezun A."/>
            <person name="Zhu Y."/>
            <person name="Chen Y."/>
            <person name="Kryukov G.V."/>
            <person name="Zhang Q."/>
            <person name="Peshkin L."/>
            <person name="Yang L."/>
            <person name="Bronson R.T."/>
            <person name="Buffenstein R."/>
            <person name="Wang B."/>
            <person name="Han C."/>
            <person name="Li Q."/>
            <person name="Chen L."/>
            <person name="Zhao W."/>
            <person name="Sunyaev S.R."/>
            <person name="Park T.J."/>
            <person name="Zhang G."/>
            <person name="Wang J."/>
            <person name="Gladyshev V.N."/>
        </authorList>
    </citation>
    <scope>NUCLEOTIDE SEQUENCE [LARGE SCALE GENOMIC DNA]</scope>
</reference>
<protein>
    <submittedName>
        <fullName evidence="2">Protein Dos</fullName>
    </submittedName>
</protein>
<dbReference type="GO" id="GO:0005886">
    <property type="term" value="C:plasma membrane"/>
    <property type="evidence" value="ECO:0007669"/>
    <property type="project" value="TreeGrafter"/>
</dbReference>
<keyword evidence="1" id="KW-0472">Membrane</keyword>
<evidence type="ECO:0000313" key="2">
    <source>
        <dbReference type="EMBL" id="EHB02464.1"/>
    </source>
</evidence>
<proteinExistence type="predicted"/>
<dbReference type="PANTHER" id="PTHR28597:SF1">
    <property type="entry name" value="VOLTAGE-DEPENDENT CALCIUM CHANNEL BETA SUBUNIT-ASSOCIATED REGULATORY PROTEIN"/>
    <property type="match status" value="1"/>
</dbReference>
<feature type="transmembrane region" description="Helical" evidence="1">
    <location>
        <begin position="35"/>
        <end position="60"/>
    </location>
</feature>
<evidence type="ECO:0000256" key="1">
    <source>
        <dbReference type="SAM" id="Phobius"/>
    </source>
</evidence>
<dbReference type="Proteomes" id="UP000006813">
    <property type="component" value="Unassembled WGS sequence"/>
</dbReference>
<name>G5AZL2_HETGA</name>
<sequence length="117" mass="12490">MATAATTTATVALTTSWDNATVRPTAQPDPILDNYVLLVVVMSLFIGGTLVVLSGVLLLCKRCWEVHQRFNRAMEETEKTTTTYLDNGAHPAQAVAATGCLCSSPRLSGQGSSGHYF</sequence>
<dbReference type="GO" id="GO:0044325">
    <property type="term" value="F:transmembrane transporter binding"/>
    <property type="evidence" value="ECO:0007669"/>
    <property type="project" value="InterPro"/>
</dbReference>
<dbReference type="AlphaFoldDB" id="G5AZL2"/>
<organism evidence="2 3">
    <name type="scientific">Heterocephalus glaber</name>
    <name type="common">Naked mole rat</name>
    <dbReference type="NCBI Taxonomy" id="10181"/>
    <lineage>
        <taxon>Eukaryota</taxon>
        <taxon>Metazoa</taxon>
        <taxon>Chordata</taxon>
        <taxon>Craniata</taxon>
        <taxon>Vertebrata</taxon>
        <taxon>Euteleostomi</taxon>
        <taxon>Mammalia</taxon>
        <taxon>Eutheria</taxon>
        <taxon>Euarchontoglires</taxon>
        <taxon>Glires</taxon>
        <taxon>Rodentia</taxon>
        <taxon>Hystricomorpha</taxon>
        <taxon>Bathyergidae</taxon>
        <taxon>Heterocephalus</taxon>
    </lineage>
</organism>
<dbReference type="GO" id="GO:0045955">
    <property type="term" value="P:negative regulation of calcium ion-dependent exocytosis"/>
    <property type="evidence" value="ECO:0007669"/>
    <property type="project" value="TreeGrafter"/>
</dbReference>
<keyword evidence="1" id="KW-0812">Transmembrane</keyword>
<dbReference type="EMBL" id="JH167677">
    <property type="protein sequence ID" value="EHB02464.1"/>
    <property type="molecule type" value="Genomic_DNA"/>
</dbReference>
<keyword evidence="1" id="KW-1133">Transmembrane helix</keyword>